<accession>A0ABD6EEC3</accession>
<protein>
    <recommendedName>
        <fullName evidence="1">LysM domain-containing protein</fullName>
    </recommendedName>
</protein>
<dbReference type="AlphaFoldDB" id="A0ABD6EEC3"/>
<organism evidence="2 3">
    <name type="scientific">Gnathostoma spinigerum</name>
    <dbReference type="NCBI Taxonomy" id="75299"/>
    <lineage>
        <taxon>Eukaryota</taxon>
        <taxon>Metazoa</taxon>
        <taxon>Ecdysozoa</taxon>
        <taxon>Nematoda</taxon>
        <taxon>Chromadorea</taxon>
        <taxon>Rhabditida</taxon>
        <taxon>Spirurina</taxon>
        <taxon>Gnathostomatomorpha</taxon>
        <taxon>Gnathostomatoidea</taxon>
        <taxon>Gnathostomatidae</taxon>
        <taxon>Gnathostoma</taxon>
    </lineage>
</organism>
<dbReference type="SUPFAM" id="SSF54106">
    <property type="entry name" value="LysM domain"/>
    <property type="match status" value="1"/>
</dbReference>
<gene>
    <name evidence="2" type="ORF">AB6A40_001566</name>
</gene>
<dbReference type="InterPro" id="IPR018392">
    <property type="entry name" value="LysM"/>
</dbReference>
<reference evidence="2 3" key="1">
    <citation type="submission" date="2024-08" db="EMBL/GenBank/DDBJ databases">
        <title>Gnathostoma spinigerum genome.</title>
        <authorList>
            <person name="Gonzalez-Bertolin B."/>
            <person name="Monzon S."/>
            <person name="Zaballos A."/>
            <person name="Jimenez P."/>
            <person name="Dekumyoy P."/>
            <person name="Varona S."/>
            <person name="Cuesta I."/>
            <person name="Sumanam S."/>
            <person name="Adisakwattana P."/>
            <person name="Gasser R.B."/>
            <person name="Hernandez-Gonzalez A."/>
            <person name="Young N.D."/>
            <person name="Perteguer M.J."/>
        </authorList>
    </citation>
    <scope>NUCLEOTIDE SEQUENCE [LARGE SCALE GENOMIC DNA]</scope>
    <source>
        <strain evidence="2">AL3</strain>
        <tissue evidence="2">Liver</tissue>
    </source>
</reference>
<name>A0ABD6EEC3_9BILA</name>
<dbReference type="InterPro" id="IPR045030">
    <property type="entry name" value="LYSM1-4"/>
</dbReference>
<comment type="caution">
    <text evidence="2">The sequence shown here is derived from an EMBL/GenBank/DDBJ whole genome shotgun (WGS) entry which is preliminary data.</text>
</comment>
<dbReference type="CDD" id="cd00118">
    <property type="entry name" value="LysM"/>
    <property type="match status" value="1"/>
</dbReference>
<dbReference type="PANTHER" id="PTHR20932">
    <property type="entry name" value="LYSM AND PUTATIVE PEPTIDOGLYCAN-BINDING DOMAIN-CONTAINING PROTEIN"/>
    <property type="match status" value="1"/>
</dbReference>
<dbReference type="SMART" id="SM00257">
    <property type="entry name" value="LysM"/>
    <property type="match status" value="1"/>
</dbReference>
<dbReference type="InterPro" id="IPR036779">
    <property type="entry name" value="LysM_dom_sf"/>
</dbReference>
<dbReference type="PROSITE" id="PS51782">
    <property type="entry name" value="LYSM"/>
    <property type="match status" value="1"/>
</dbReference>
<evidence type="ECO:0000313" key="2">
    <source>
        <dbReference type="EMBL" id="MFH4974857.1"/>
    </source>
</evidence>
<evidence type="ECO:0000313" key="3">
    <source>
        <dbReference type="Proteomes" id="UP001608902"/>
    </source>
</evidence>
<evidence type="ECO:0000259" key="1">
    <source>
        <dbReference type="PROSITE" id="PS51782"/>
    </source>
</evidence>
<dbReference type="PANTHER" id="PTHR20932:SF8">
    <property type="entry name" value="LD22649P"/>
    <property type="match status" value="1"/>
</dbReference>
<keyword evidence="3" id="KW-1185">Reference proteome</keyword>
<dbReference type="Pfam" id="PF01476">
    <property type="entry name" value="LysM"/>
    <property type="match status" value="1"/>
</dbReference>
<feature type="domain" description="LysM" evidence="1">
    <location>
        <begin position="38"/>
        <end position="82"/>
    </location>
</feature>
<dbReference type="Proteomes" id="UP001608902">
    <property type="component" value="Unassembled WGS sequence"/>
</dbReference>
<dbReference type="EMBL" id="JBGFUD010000595">
    <property type="protein sequence ID" value="MFH4974857.1"/>
    <property type="molecule type" value="Genomic_DNA"/>
</dbReference>
<dbReference type="Gene3D" id="3.10.350.10">
    <property type="entry name" value="LysM domain"/>
    <property type="match status" value="1"/>
</dbReference>
<proteinExistence type="predicted"/>
<sequence>MMAGHDDERTFLCGYQRTRGYGSTATPESSMRKYSSLINHTVVPSDTLQGLALRYNSSMADIKRINRLWSNESLYLKIIVKIPIYEDAPNLKVPEPPETQLVGRSSIVAHSGCSESVKDIFNRVDSNIRRTIKSVEQSEERMKSVDTR</sequence>